<dbReference type="AlphaFoldDB" id="A0A2P2GEK9"/>
<evidence type="ECO:0000313" key="1">
    <source>
        <dbReference type="EMBL" id="KKZ69960.1"/>
    </source>
</evidence>
<gene>
    <name evidence="1" type="ORF">VO63_31580</name>
</gene>
<organism evidence="1 2">
    <name type="scientific">Streptomyces showdoensis</name>
    <dbReference type="NCBI Taxonomy" id="68268"/>
    <lineage>
        <taxon>Bacteria</taxon>
        <taxon>Bacillati</taxon>
        <taxon>Actinomycetota</taxon>
        <taxon>Actinomycetes</taxon>
        <taxon>Kitasatosporales</taxon>
        <taxon>Streptomycetaceae</taxon>
        <taxon>Streptomyces</taxon>
    </lineage>
</organism>
<evidence type="ECO:0000313" key="2">
    <source>
        <dbReference type="Proteomes" id="UP000265325"/>
    </source>
</evidence>
<name>A0A2P2GEK9_STREW</name>
<dbReference type="Proteomes" id="UP000265325">
    <property type="component" value="Unassembled WGS sequence"/>
</dbReference>
<dbReference type="OrthoDB" id="4303490at2"/>
<proteinExistence type="predicted"/>
<keyword evidence="2" id="KW-1185">Reference proteome</keyword>
<accession>A0A2P2GEK9</accession>
<reference evidence="1 2" key="1">
    <citation type="submission" date="2015-05" db="EMBL/GenBank/DDBJ databases">
        <title>Draft Genome assembly of Streptomyces showdoensis.</title>
        <authorList>
            <person name="Thapa K.K."/>
            <person name="Metsa-Ketela M."/>
        </authorList>
    </citation>
    <scope>NUCLEOTIDE SEQUENCE [LARGE SCALE GENOMIC DNA]</scope>
    <source>
        <strain evidence="1 2">ATCC 15227</strain>
    </source>
</reference>
<comment type="caution">
    <text evidence="1">The sequence shown here is derived from an EMBL/GenBank/DDBJ whole genome shotgun (WGS) entry which is preliminary data.</text>
</comment>
<sequence length="69" mass="7065">MSPAETHTPGACTPRAGLYECDCAAGHLWLIDLAGHAFPSFPPGCSAGLWRAKDPGTTAPAGPESDSKL</sequence>
<protein>
    <submittedName>
        <fullName evidence="1">Uncharacterized protein</fullName>
    </submittedName>
</protein>
<dbReference type="EMBL" id="LAQS01000073">
    <property type="protein sequence ID" value="KKZ69960.1"/>
    <property type="molecule type" value="Genomic_DNA"/>
</dbReference>